<gene>
    <name evidence="1" type="ORF">PCIT_a1534</name>
</gene>
<reference evidence="1" key="2">
    <citation type="submission" date="2015-03" db="EMBL/GenBank/DDBJ databases">
        <title>Genome sequence of Pseudoalteromonas citrea.</title>
        <authorList>
            <person name="Xie B.-B."/>
            <person name="Rong J.-C."/>
            <person name="Qin Q.-L."/>
            <person name="Zhang Y.-Z."/>
        </authorList>
    </citation>
    <scope>NUCLEOTIDE SEQUENCE</scope>
    <source>
        <strain evidence="1">DSM 8771</strain>
    </source>
</reference>
<protein>
    <submittedName>
        <fullName evidence="1">Uncharacterized protein</fullName>
    </submittedName>
</protein>
<dbReference type="EMBL" id="AHBZ03000012">
    <property type="protein sequence ID" value="KAF7775359.1"/>
    <property type="molecule type" value="Genomic_DNA"/>
</dbReference>
<dbReference type="AlphaFoldDB" id="A0AAD4AMP9"/>
<evidence type="ECO:0000313" key="1">
    <source>
        <dbReference type="EMBL" id="KAF7775359.1"/>
    </source>
</evidence>
<name>A0AAD4AMP9_9GAMM</name>
<reference evidence="1" key="1">
    <citation type="journal article" date="2012" name="J. Bacteriol.">
        <title>Genome sequences of type strains of seven species of the marine bacterium Pseudoalteromonas.</title>
        <authorList>
            <person name="Xie B.B."/>
            <person name="Shu Y.L."/>
            <person name="Qin Q.L."/>
            <person name="Rong J.C."/>
            <person name="Zhang X.Y."/>
            <person name="Chen X.L."/>
            <person name="Shi M."/>
            <person name="He H.L."/>
            <person name="Zhou B.C."/>
            <person name="Zhang Y.Z."/>
        </authorList>
    </citation>
    <scope>NUCLEOTIDE SEQUENCE</scope>
    <source>
        <strain evidence="1">DSM 8771</strain>
    </source>
</reference>
<dbReference type="Proteomes" id="UP000016487">
    <property type="component" value="Unassembled WGS sequence"/>
</dbReference>
<sequence length="37" mass="4119">METTSCSNEPLVTKLFAKAELSETSDAKLKVRKDSFI</sequence>
<organism evidence="1 2">
    <name type="scientific">Pseudoalteromonas citrea</name>
    <dbReference type="NCBI Taxonomy" id="43655"/>
    <lineage>
        <taxon>Bacteria</taxon>
        <taxon>Pseudomonadati</taxon>
        <taxon>Pseudomonadota</taxon>
        <taxon>Gammaproteobacteria</taxon>
        <taxon>Alteromonadales</taxon>
        <taxon>Pseudoalteromonadaceae</taxon>
        <taxon>Pseudoalteromonas</taxon>
    </lineage>
</organism>
<comment type="caution">
    <text evidence="1">The sequence shown here is derived from an EMBL/GenBank/DDBJ whole genome shotgun (WGS) entry which is preliminary data.</text>
</comment>
<accession>A0AAD4AMP9</accession>
<evidence type="ECO:0000313" key="2">
    <source>
        <dbReference type="Proteomes" id="UP000016487"/>
    </source>
</evidence>
<proteinExistence type="predicted"/>